<organism evidence="3 4">
    <name type="scientific">Aspergillus oryzae</name>
    <name type="common">Yellow koji mold</name>
    <dbReference type="NCBI Taxonomy" id="5062"/>
    <lineage>
        <taxon>Eukaryota</taxon>
        <taxon>Fungi</taxon>
        <taxon>Dikarya</taxon>
        <taxon>Ascomycota</taxon>
        <taxon>Pezizomycotina</taxon>
        <taxon>Eurotiomycetes</taxon>
        <taxon>Eurotiomycetidae</taxon>
        <taxon>Eurotiales</taxon>
        <taxon>Aspergillaceae</taxon>
        <taxon>Aspergillus</taxon>
        <taxon>Aspergillus subgen. Circumdati</taxon>
    </lineage>
</organism>
<dbReference type="VEuPathDB" id="FungiDB:AO090005000077"/>
<name>A0A1S9DCU9_ASPOZ</name>
<dbReference type="AlphaFoldDB" id="A0A1S9DCU9"/>
<reference evidence="3 4" key="1">
    <citation type="submission" date="2016-10" db="EMBL/GenBank/DDBJ databases">
        <title>Genome sequencing of Aspergillus oryzae BCC7051.</title>
        <authorList>
            <person name="Thammarongtham C."/>
            <person name="Vorapreeda T."/>
            <person name="Nookaew I."/>
            <person name="Srisuk T."/>
            <person name="Land M."/>
            <person name="Jeennor S."/>
            <person name="Laoteng K."/>
        </authorList>
    </citation>
    <scope>NUCLEOTIDE SEQUENCE [LARGE SCALE GENOMIC DNA]</scope>
    <source>
        <strain evidence="3 4">BCC7051</strain>
    </source>
</reference>
<evidence type="ECO:0000256" key="1">
    <source>
        <dbReference type="SAM" id="MobiDB-lite"/>
    </source>
</evidence>
<dbReference type="InterPro" id="IPR040840">
    <property type="entry name" value="TcA_TcB_BD"/>
</dbReference>
<dbReference type="OrthoDB" id="2364732at2759"/>
<evidence type="ECO:0000259" key="2">
    <source>
        <dbReference type="Pfam" id="PF18276"/>
    </source>
</evidence>
<gene>
    <name evidence="3" type="ORF">OAory_01090980</name>
</gene>
<feature type="domain" description="Tc toxin complex TcA C-terminal TcB-binding" evidence="2">
    <location>
        <begin position="911"/>
        <end position="1183"/>
    </location>
</feature>
<sequence>MTASSPSRSRSSETYFPAAPSSSSSCSPRVLTPPSPTLQQHNTLPSPIQPQLRILVTMGPSPSQNITVPTVPESRVVCPLELQPFAIARETLVDEVIARVNHYHIILVNGTPASGKTTLMTLVANELLIRIGWATYLEQETGVHGRKWLTYPAYLLLDEAQQSLWDENLWTDLFKRLEPVTGPFIILFMSYGSPHRAFVGFGGEEHARTPINFAPEQQISLQPEESIGPQTLAPPRWRPVGLLLNEDEAEDVVERYASAALSSNMAVILTRELKQGLFACSNGHVGLLTSLTRMLQDTPEFYEHVRTGSTVDWTTARKILFRKPLVFFNSLKVSPFGRGLPPEETLQHPSAAAVFKVAITCDGLYKSQFRTENEELKQALKWIWQNGWLHAEKSYNDIRYVFASQIHRWFCHTLFTMRVPDNNIIYTTPLQLAIHAITKFQPSQLAMPPRSRAVEGNVLPLEDQYQKEFYRCLFPILDGHFVLSPEFVVKAGPKGGTIDFLIAEKKWGLELLRERDRLVEHMRRFEQHGQYYSMLKSGEMEQYIVLDFTNTAPKKSRPEYKKKLYHVVFTDNYRHVDVIDCSDLSVVQSFVLLEQSSSNLEPALKVARLMYDYGRTVKGKLGGDLWTLPPFQDGTTLKRSDTTVLPSANIHASARINPVVNWLDINGQRQWFPTFAPSMDPEALAQAKVAPGGIAGLLSGLESPMPNYRFDYLIRHAFELVSELRSLEQRFLTIKEKKDAEGLALLGSRHQSTVLALIKKVKEHEKQEALKAIDVISAARILQEKAMEYYLQLTADKDKTQIPTIGESWKGVPQEIHTIKGDIPMSSFEKEELDKADTASNLYLAAGVISAVGAVMAAIPNFGAKIAAQGMQEEAAQAGRKGALSRALQERRQATNNLGWELVRLGKERSHLQARCDMCNAAIESSQQEIENAAAEEDWLRTKYTREQLYNRDDSAVAMLSRQTYQLAVEMANVAQRALHFEHSLRFPNTINPDSQPAKGLTDYWKQSPDGQLAGEALYLDLKRMEMLHISIRQLDPRALLHLREQDTSDFDLPEVLFDMDFPGHYCRRNVSVAVSIPCILGAYTSLNCTLRLLSHRYRIAPAGSQSAFYNQERSESKFHSGSIPIDSVAVSNGLHDTGTFTLDFNGQPRYGPFEGAGAISKWPLEFHSPFPQFDYHTITDFTSAIPLLMVEDDLLGRLQAQ</sequence>
<feature type="compositionally biased region" description="Low complexity" evidence="1">
    <location>
        <begin position="17"/>
        <end position="28"/>
    </location>
</feature>
<dbReference type="Pfam" id="PF18276">
    <property type="entry name" value="TcA_TcB_BD"/>
    <property type="match status" value="1"/>
</dbReference>
<comment type="caution">
    <text evidence="3">The sequence shown here is derived from an EMBL/GenBank/DDBJ whole genome shotgun (WGS) entry which is preliminary data.</text>
</comment>
<feature type="region of interest" description="Disordered" evidence="1">
    <location>
        <begin position="1"/>
        <end position="44"/>
    </location>
</feature>
<dbReference type="VEuPathDB" id="FungiDB:AO090005000076"/>
<dbReference type="Proteomes" id="UP000190312">
    <property type="component" value="Unassembled WGS sequence"/>
</dbReference>
<evidence type="ECO:0000313" key="3">
    <source>
        <dbReference type="EMBL" id="OOO06895.1"/>
    </source>
</evidence>
<dbReference type="VEuPathDB" id="FungiDB:AO090011000431"/>
<accession>A0A1S9DCU9</accession>
<protein>
    <recommendedName>
        <fullName evidence="2">Tc toxin complex TcA C-terminal TcB-binding domain-containing protein</fullName>
    </recommendedName>
</protein>
<evidence type="ECO:0000313" key="4">
    <source>
        <dbReference type="Proteomes" id="UP000190312"/>
    </source>
</evidence>
<proteinExistence type="predicted"/>
<dbReference type="SUPFAM" id="SSF52540">
    <property type="entry name" value="P-loop containing nucleoside triphosphate hydrolases"/>
    <property type="match status" value="1"/>
</dbReference>
<dbReference type="EMBL" id="MKZY01000007">
    <property type="protein sequence ID" value="OOO06895.1"/>
    <property type="molecule type" value="Genomic_DNA"/>
</dbReference>
<dbReference type="InterPro" id="IPR027417">
    <property type="entry name" value="P-loop_NTPase"/>
</dbReference>